<feature type="domain" description="Protein kinase" evidence="6">
    <location>
        <begin position="9"/>
        <end position="281"/>
    </location>
</feature>
<dbReference type="InterPro" id="IPR000719">
    <property type="entry name" value="Prot_kinase_dom"/>
</dbReference>
<feature type="compositionally biased region" description="Low complexity" evidence="5">
    <location>
        <begin position="462"/>
        <end position="486"/>
    </location>
</feature>
<keyword evidence="8" id="KW-1185">Reference proteome</keyword>
<sequence>MEGQIAGPYTILNRIGSGSFGTIYLCEHNETHKQYAAKVESVSTKIPQLSFESRLYKLIAGGNNIAKTHWQGVVNNNNVVVMDLLGKSLENLHEEKKKFSLKTVLMLIEQMIKCVEYLHRKHFIHRDIKPDNFVIGQGGDTSKIYIIDFGLAKRYRDPLTLKHVKYSDRKQLTGTARYASVNALRGIEQSRRDDMEALGYVWMYFLRGDLPWMGIRANVPQKKYSMICDCKMATSFEVLCEGFPQQFITYFKNIRALRFTEEPDYANYRLMFRELLLHYNFVYDGIFDWSISKAKRKPSLPPIPHSPTQATNPNFLTSSNPNMMQNSPSRLDLMRAKKPIFRSQSSLLSGNLNSVKVNAYDSSIEYMDSDSFTKQCADLKHLFDISDSSSTNESANLGNNSNNKDSNKDLDKDSDKDLDKDSDKDLDKDSDNESTNDYLISDASSLNDILNDRKRDKKSKSSKLSSLSGQLSNFSDSDTDSSNYFDTKPKIGQNQIQETKQLENQESKINVSLNMNTSVNINKKVNININANMNGNMAVNKSNLNNQEKVPPLSSFITGMKLKDSSKKKAFENSQSSRPKSQNTTSQKYKMTNSSSTKTFSSFSKGKISKLSPRSRNSGDDEKAKNEKNAKNALKELNKIMNDLNSSDDFSFFGASTVTDYTIAESTETNDDSSDTDDAGSSEFLAIFAKVQRGEKFSSDEEGEPTISPRFESPPPFPVEDVTHENQLELNIEEAEDLVPVRRKKIEGLPPRPISLFHPKKPIKPIFETK</sequence>
<dbReference type="Pfam" id="PF00069">
    <property type="entry name" value="Pkinase"/>
    <property type="match status" value="1"/>
</dbReference>
<accession>A0A1J4J958</accession>
<feature type="compositionally biased region" description="Basic and acidic residues" evidence="5">
    <location>
        <begin position="617"/>
        <end position="628"/>
    </location>
</feature>
<evidence type="ECO:0000256" key="1">
    <source>
        <dbReference type="ARBA" id="ARBA00012513"/>
    </source>
</evidence>
<feature type="region of interest" description="Disordered" evidence="5">
    <location>
        <begin position="388"/>
        <end position="439"/>
    </location>
</feature>
<feature type="compositionally biased region" description="Low complexity" evidence="5">
    <location>
        <begin position="594"/>
        <end position="612"/>
    </location>
</feature>
<protein>
    <recommendedName>
        <fullName evidence="1">non-specific serine/threonine protein kinase</fullName>
        <ecNumber evidence="1">2.7.11.1</ecNumber>
    </recommendedName>
</protein>
<proteinExistence type="predicted"/>
<gene>
    <name evidence="7" type="ORF">TRFO_39038</name>
</gene>
<dbReference type="EMBL" id="MLAK01001290">
    <property type="protein sequence ID" value="OHS94783.1"/>
    <property type="molecule type" value="Genomic_DNA"/>
</dbReference>
<dbReference type="InterPro" id="IPR011009">
    <property type="entry name" value="Kinase-like_dom_sf"/>
</dbReference>
<dbReference type="GeneID" id="94847108"/>
<feature type="binding site" evidence="4">
    <location>
        <position position="38"/>
    </location>
    <ligand>
        <name>ATP</name>
        <dbReference type="ChEBI" id="CHEBI:30616"/>
    </ligand>
</feature>
<feature type="compositionally biased region" description="Polar residues" evidence="5">
    <location>
        <begin position="388"/>
        <end position="398"/>
    </location>
</feature>
<dbReference type="PROSITE" id="PS00107">
    <property type="entry name" value="PROTEIN_KINASE_ATP"/>
    <property type="match status" value="1"/>
</dbReference>
<dbReference type="AlphaFoldDB" id="A0A1J4J958"/>
<reference evidence="7" key="1">
    <citation type="submission" date="2016-10" db="EMBL/GenBank/DDBJ databases">
        <authorList>
            <person name="Benchimol M."/>
            <person name="Almeida L.G."/>
            <person name="Vasconcelos A.T."/>
            <person name="Perreira-Neves A."/>
            <person name="Rosa I.A."/>
            <person name="Tasca T."/>
            <person name="Bogo M.R."/>
            <person name="de Souza W."/>
        </authorList>
    </citation>
    <scope>NUCLEOTIDE SEQUENCE [LARGE SCALE GENOMIC DNA]</scope>
    <source>
        <strain evidence="7">K</strain>
    </source>
</reference>
<feature type="region of interest" description="Disordered" evidence="5">
    <location>
        <begin position="694"/>
        <end position="721"/>
    </location>
</feature>
<evidence type="ECO:0000256" key="5">
    <source>
        <dbReference type="SAM" id="MobiDB-lite"/>
    </source>
</evidence>
<dbReference type="Proteomes" id="UP000179807">
    <property type="component" value="Unassembled WGS sequence"/>
</dbReference>
<dbReference type="EC" id="2.7.11.1" evidence="1"/>
<dbReference type="PANTHER" id="PTHR11909">
    <property type="entry name" value="CASEIN KINASE-RELATED"/>
    <property type="match status" value="1"/>
</dbReference>
<name>A0A1J4J958_9EUKA</name>
<dbReference type="Gene3D" id="1.10.510.10">
    <property type="entry name" value="Transferase(Phosphotransferase) domain 1"/>
    <property type="match status" value="1"/>
</dbReference>
<evidence type="ECO:0000256" key="4">
    <source>
        <dbReference type="PROSITE-ProRule" id="PRU10141"/>
    </source>
</evidence>
<evidence type="ECO:0000259" key="6">
    <source>
        <dbReference type="PROSITE" id="PS50011"/>
    </source>
</evidence>
<dbReference type="SUPFAM" id="SSF56112">
    <property type="entry name" value="Protein kinase-like (PK-like)"/>
    <property type="match status" value="1"/>
</dbReference>
<dbReference type="PROSITE" id="PS50011">
    <property type="entry name" value="PROTEIN_KINASE_DOM"/>
    <property type="match status" value="1"/>
</dbReference>
<evidence type="ECO:0000313" key="8">
    <source>
        <dbReference type="Proteomes" id="UP000179807"/>
    </source>
</evidence>
<dbReference type="RefSeq" id="XP_068347920.1">
    <property type="nucleotide sequence ID" value="XM_068512404.1"/>
</dbReference>
<dbReference type="GO" id="GO:0005524">
    <property type="term" value="F:ATP binding"/>
    <property type="evidence" value="ECO:0007669"/>
    <property type="project" value="UniProtKB-UniRule"/>
</dbReference>
<dbReference type="GO" id="GO:0004674">
    <property type="term" value="F:protein serine/threonine kinase activity"/>
    <property type="evidence" value="ECO:0007669"/>
    <property type="project" value="UniProtKB-EC"/>
</dbReference>
<evidence type="ECO:0000256" key="2">
    <source>
        <dbReference type="ARBA" id="ARBA00022741"/>
    </source>
</evidence>
<feature type="compositionally biased region" description="Polar residues" evidence="5">
    <location>
        <begin position="572"/>
        <end position="593"/>
    </location>
</feature>
<keyword evidence="3 4" id="KW-0067">ATP-binding</keyword>
<dbReference type="CDD" id="cd14016">
    <property type="entry name" value="STKc_CK1"/>
    <property type="match status" value="1"/>
</dbReference>
<dbReference type="InterPro" id="IPR050235">
    <property type="entry name" value="CK1_Ser-Thr_kinase"/>
</dbReference>
<feature type="region of interest" description="Disordered" evidence="5">
    <location>
        <begin position="453"/>
        <end position="494"/>
    </location>
</feature>
<dbReference type="FunFam" id="1.10.510.10:FF:000596">
    <property type="entry name" value="CK1 family protein kinase"/>
    <property type="match status" value="1"/>
</dbReference>
<dbReference type="InterPro" id="IPR017441">
    <property type="entry name" value="Protein_kinase_ATP_BS"/>
</dbReference>
<dbReference type="InterPro" id="IPR008271">
    <property type="entry name" value="Ser/Thr_kinase_AS"/>
</dbReference>
<evidence type="ECO:0000313" key="7">
    <source>
        <dbReference type="EMBL" id="OHS94783.1"/>
    </source>
</evidence>
<feature type="region of interest" description="Disordered" evidence="5">
    <location>
        <begin position="564"/>
        <end position="628"/>
    </location>
</feature>
<dbReference type="VEuPathDB" id="TrichDB:TRFO_39038"/>
<feature type="compositionally biased region" description="Polar residues" evidence="5">
    <location>
        <begin position="306"/>
        <end position="317"/>
    </location>
</feature>
<dbReference type="SMART" id="SM00220">
    <property type="entry name" value="S_TKc"/>
    <property type="match status" value="1"/>
</dbReference>
<feature type="region of interest" description="Disordered" evidence="5">
    <location>
        <begin position="301"/>
        <end position="321"/>
    </location>
</feature>
<evidence type="ECO:0000256" key="3">
    <source>
        <dbReference type="ARBA" id="ARBA00022840"/>
    </source>
</evidence>
<dbReference type="PROSITE" id="PS00108">
    <property type="entry name" value="PROTEIN_KINASE_ST"/>
    <property type="match status" value="1"/>
</dbReference>
<keyword evidence="2 4" id="KW-0547">Nucleotide-binding</keyword>
<organism evidence="7 8">
    <name type="scientific">Tritrichomonas foetus</name>
    <dbReference type="NCBI Taxonomy" id="1144522"/>
    <lineage>
        <taxon>Eukaryota</taxon>
        <taxon>Metamonada</taxon>
        <taxon>Parabasalia</taxon>
        <taxon>Tritrichomonadida</taxon>
        <taxon>Tritrichomonadidae</taxon>
        <taxon>Tritrichomonas</taxon>
    </lineage>
</organism>
<feature type="compositionally biased region" description="Basic and acidic residues" evidence="5">
    <location>
        <begin position="405"/>
        <end position="431"/>
    </location>
</feature>
<comment type="caution">
    <text evidence="7">The sequence shown here is derived from an EMBL/GenBank/DDBJ whole genome shotgun (WGS) entry which is preliminary data.</text>
</comment>